<comment type="catalytic activity">
    <reaction evidence="2">
        <text>2 GTP = 3',3'-c-di-GMP + 2 diphosphate</text>
        <dbReference type="Rhea" id="RHEA:24898"/>
        <dbReference type="ChEBI" id="CHEBI:33019"/>
        <dbReference type="ChEBI" id="CHEBI:37565"/>
        <dbReference type="ChEBI" id="CHEBI:58805"/>
        <dbReference type="EC" id="2.7.7.65"/>
    </reaction>
</comment>
<feature type="signal peptide" evidence="4">
    <location>
        <begin position="1"/>
        <end position="25"/>
    </location>
</feature>
<proteinExistence type="predicted"/>
<comment type="caution">
    <text evidence="6">The sequence shown here is derived from an EMBL/GenBank/DDBJ whole genome shotgun (WGS) entry which is preliminary data.</text>
</comment>
<protein>
    <recommendedName>
        <fullName evidence="1">diguanylate cyclase</fullName>
        <ecNumber evidence="1">2.7.7.65</ecNumber>
    </recommendedName>
</protein>
<keyword evidence="3" id="KW-0812">Transmembrane</keyword>
<evidence type="ECO:0000313" key="6">
    <source>
        <dbReference type="EMBL" id="MFC0676275.1"/>
    </source>
</evidence>
<organism evidence="6 7">
    <name type="scientific">Lysobacter korlensis</name>
    <dbReference type="NCBI Taxonomy" id="553636"/>
    <lineage>
        <taxon>Bacteria</taxon>
        <taxon>Pseudomonadati</taxon>
        <taxon>Pseudomonadota</taxon>
        <taxon>Gammaproteobacteria</taxon>
        <taxon>Lysobacterales</taxon>
        <taxon>Lysobacteraceae</taxon>
        <taxon>Lysobacter</taxon>
    </lineage>
</organism>
<dbReference type="NCBIfam" id="TIGR00254">
    <property type="entry name" value="GGDEF"/>
    <property type="match status" value="1"/>
</dbReference>
<evidence type="ECO:0000259" key="5">
    <source>
        <dbReference type="PROSITE" id="PS50887"/>
    </source>
</evidence>
<accession>A0ABV6RH25</accession>
<dbReference type="InterPro" id="IPR029787">
    <property type="entry name" value="Nucleotide_cyclase"/>
</dbReference>
<dbReference type="Gene3D" id="1.25.40.10">
    <property type="entry name" value="Tetratricopeptide repeat domain"/>
    <property type="match status" value="1"/>
</dbReference>
<keyword evidence="3" id="KW-1133">Transmembrane helix</keyword>
<dbReference type="SUPFAM" id="SSF48452">
    <property type="entry name" value="TPR-like"/>
    <property type="match status" value="1"/>
</dbReference>
<reference evidence="6 7" key="1">
    <citation type="submission" date="2024-09" db="EMBL/GenBank/DDBJ databases">
        <authorList>
            <person name="Sun Q."/>
            <person name="Mori K."/>
        </authorList>
    </citation>
    <scope>NUCLEOTIDE SEQUENCE [LARGE SCALE GENOMIC DNA]</scope>
    <source>
        <strain evidence="6 7">KCTC 23076</strain>
    </source>
</reference>
<evidence type="ECO:0000256" key="4">
    <source>
        <dbReference type="SAM" id="SignalP"/>
    </source>
</evidence>
<dbReference type="EMBL" id="JBHLTG010000001">
    <property type="protein sequence ID" value="MFC0676275.1"/>
    <property type="molecule type" value="Genomic_DNA"/>
</dbReference>
<evidence type="ECO:0000256" key="1">
    <source>
        <dbReference type="ARBA" id="ARBA00012528"/>
    </source>
</evidence>
<dbReference type="PROSITE" id="PS50887">
    <property type="entry name" value="GGDEF"/>
    <property type="match status" value="1"/>
</dbReference>
<dbReference type="Pfam" id="PF00990">
    <property type="entry name" value="GGDEF"/>
    <property type="match status" value="1"/>
</dbReference>
<keyword evidence="7" id="KW-1185">Reference proteome</keyword>
<dbReference type="InterPro" id="IPR011990">
    <property type="entry name" value="TPR-like_helical_dom_sf"/>
</dbReference>
<dbReference type="Proteomes" id="UP001589896">
    <property type="component" value="Unassembled WGS sequence"/>
</dbReference>
<sequence>MKALAIHKVLLAMALAFVCSPSAVATEYGGLLAEADKVRGSDPAHFQALLDRLVREQNSATEPERRHLRLLQNYRNAIQGNYQAVVGDSIALFDQAPEPELKYRSALLVANVSAVNRDYLMGLRYLDHALALKDAVSDPALRNMGDVVAGTLYNEFGHYELALEQANRLLSSQPDPRNRCIARQIRVRALHGLARAIDEDRDVHDAIADCAAIKEGIPLNAIRSTLAEYWASVGKKQQAVALLEATLPDATATGYTRLVGEVRSMLAQYHLELGDAAKAEAHANAIVAIKGQDFRWLANVVARQVLYQVALQRGDVPAALNHYRLYAEADKAHLDDVKAREYAFQLSRHEVAQKNQSIELLKSQNQLLRLQQEVARKDMWNSRLLIALLVVLAGSLAYWGWRGRRTHRTLRQLAQTDSLTGLSNRRHFRAQSEAALALAKQRSWPISVLLFDLDHFKQINDQCGHATGDWVLREVARVGRLHCRDGNLFGRIGGEEFAMTLIDCDLEVAELVAEQTRRAIAGIDANTVGCTLPVSASIGCVGTSVSGHDYEVLIAHADAAMYRAKVGGRNRVCRYQPPTAGGAGTAWRESDSAEVVLGAL</sequence>
<feature type="domain" description="GGDEF" evidence="5">
    <location>
        <begin position="444"/>
        <end position="577"/>
    </location>
</feature>
<name>A0ABV6RH25_9GAMM</name>
<keyword evidence="3" id="KW-0472">Membrane</keyword>
<dbReference type="SUPFAM" id="SSF55073">
    <property type="entry name" value="Nucleotide cyclase"/>
    <property type="match status" value="1"/>
</dbReference>
<dbReference type="RefSeq" id="WP_386663851.1">
    <property type="nucleotide sequence ID" value="NZ_JBHLTG010000001.1"/>
</dbReference>
<feature type="chain" id="PRO_5046751701" description="diguanylate cyclase" evidence="4">
    <location>
        <begin position="26"/>
        <end position="600"/>
    </location>
</feature>
<evidence type="ECO:0000256" key="3">
    <source>
        <dbReference type="SAM" id="Phobius"/>
    </source>
</evidence>
<dbReference type="SMART" id="SM00267">
    <property type="entry name" value="GGDEF"/>
    <property type="match status" value="1"/>
</dbReference>
<keyword evidence="6" id="KW-0808">Transferase</keyword>
<dbReference type="CDD" id="cd01949">
    <property type="entry name" value="GGDEF"/>
    <property type="match status" value="1"/>
</dbReference>
<gene>
    <name evidence="6" type="ORF">ACFFGH_00235</name>
</gene>
<dbReference type="EC" id="2.7.7.65" evidence="1"/>
<dbReference type="Gene3D" id="3.30.70.270">
    <property type="match status" value="1"/>
</dbReference>
<keyword evidence="4" id="KW-0732">Signal</keyword>
<dbReference type="GO" id="GO:0052621">
    <property type="term" value="F:diguanylate cyclase activity"/>
    <property type="evidence" value="ECO:0007669"/>
    <property type="project" value="UniProtKB-EC"/>
</dbReference>
<dbReference type="InterPro" id="IPR043128">
    <property type="entry name" value="Rev_trsase/Diguanyl_cyclase"/>
</dbReference>
<dbReference type="InterPro" id="IPR000160">
    <property type="entry name" value="GGDEF_dom"/>
</dbReference>
<dbReference type="PANTHER" id="PTHR45138">
    <property type="entry name" value="REGULATORY COMPONENTS OF SENSORY TRANSDUCTION SYSTEM"/>
    <property type="match status" value="1"/>
</dbReference>
<feature type="transmembrane region" description="Helical" evidence="3">
    <location>
        <begin position="380"/>
        <end position="401"/>
    </location>
</feature>
<keyword evidence="6" id="KW-0548">Nucleotidyltransferase</keyword>
<evidence type="ECO:0000256" key="2">
    <source>
        <dbReference type="ARBA" id="ARBA00034247"/>
    </source>
</evidence>
<dbReference type="InterPro" id="IPR050469">
    <property type="entry name" value="Diguanylate_Cyclase"/>
</dbReference>
<dbReference type="PANTHER" id="PTHR45138:SF9">
    <property type="entry name" value="DIGUANYLATE CYCLASE DGCM-RELATED"/>
    <property type="match status" value="1"/>
</dbReference>
<evidence type="ECO:0000313" key="7">
    <source>
        <dbReference type="Proteomes" id="UP001589896"/>
    </source>
</evidence>